<evidence type="ECO:0000313" key="1">
    <source>
        <dbReference type="EMBL" id="UOQ85828.1"/>
    </source>
</evidence>
<dbReference type="Proteomes" id="UP000831537">
    <property type="component" value="Chromosome"/>
</dbReference>
<organism evidence="1 2">
    <name type="scientific">Gracilibacillus salinarum</name>
    <dbReference type="NCBI Taxonomy" id="2932255"/>
    <lineage>
        <taxon>Bacteria</taxon>
        <taxon>Bacillati</taxon>
        <taxon>Bacillota</taxon>
        <taxon>Bacilli</taxon>
        <taxon>Bacillales</taxon>
        <taxon>Bacillaceae</taxon>
        <taxon>Gracilibacillus</taxon>
    </lineage>
</organism>
<dbReference type="PANTHER" id="PTHR40051">
    <property type="entry name" value="IG HYPOTHETICAL 15966"/>
    <property type="match status" value="1"/>
</dbReference>
<accession>A0ABY4GN73</accession>
<dbReference type="EMBL" id="CP095071">
    <property type="protein sequence ID" value="UOQ85828.1"/>
    <property type="molecule type" value="Genomic_DNA"/>
</dbReference>
<sequence length="110" mass="12657">MNDRGNIKWASLMLPEHVKMLQDFFAEEDSVDPSILNEADLAEMEHTIQEAMHTSAEIEIDYVDNSMNKSVTGTITKADVTNRKLDLLTTKQIKQKLQLNQIVSLRFRHK</sequence>
<dbReference type="PANTHER" id="PTHR40051:SF1">
    <property type="entry name" value="YOLD-LIKE FAMILY PROTEIN"/>
    <property type="match status" value="1"/>
</dbReference>
<protein>
    <submittedName>
        <fullName evidence="1">YolD-like family protein</fullName>
    </submittedName>
</protein>
<dbReference type="RefSeq" id="WP_244746091.1">
    <property type="nucleotide sequence ID" value="NZ_CP095071.1"/>
</dbReference>
<reference evidence="1 2" key="1">
    <citation type="submission" date="2022-04" db="EMBL/GenBank/DDBJ databases">
        <title>Gracilibacillus sp. isolated from saltern.</title>
        <authorList>
            <person name="Won M."/>
            <person name="Lee C.-M."/>
            <person name="Woen H.-Y."/>
            <person name="Kwon S.-W."/>
        </authorList>
    </citation>
    <scope>NUCLEOTIDE SEQUENCE [LARGE SCALE GENOMIC DNA]</scope>
    <source>
        <strain evidence="1 2">SSPM10-3</strain>
    </source>
</reference>
<proteinExistence type="predicted"/>
<evidence type="ECO:0000313" key="2">
    <source>
        <dbReference type="Proteomes" id="UP000831537"/>
    </source>
</evidence>
<keyword evidence="2" id="KW-1185">Reference proteome</keyword>
<gene>
    <name evidence="1" type="ORF">MUN87_02665</name>
</gene>
<dbReference type="Pfam" id="PF08863">
    <property type="entry name" value="YolD"/>
    <property type="match status" value="1"/>
</dbReference>
<name>A0ABY4GN73_9BACI</name>
<dbReference type="InterPro" id="IPR014962">
    <property type="entry name" value="YolD"/>
</dbReference>